<evidence type="ECO:0000256" key="13">
    <source>
        <dbReference type="ARBA" id="ARBA00023172"/>
    </source>
</evidence>
<feature type="domain" description="Retroviral polymerase SH3-like" evidence="16">
    <location>
        <begin position="413"/>
        <end position="471"/>
    </location>
</feature>
<keyword evidence="12" id="KW-0808">Transferase</keyword>
<evidence type="ECO:0000256" key="2">
    <source>
        <dbReference type="ARBA" id="ARBA00022670"/>
    </source>
</evidence>
<keyword evidence="12" id="KW-0548">Nucleotidyltransferase</keyword>
<keyword evidence="2" id="KW-0645">Protease</keyword>
<evidence type="ECO:0000256" key="4">
    <source>
        <dbReference type="ARBA" id="ARBA00022723"/>
    </source>
</evidence>
<sequence length="509" mass="58099">MASQTSVVNKDLKTSKEMISYVMTVTSKLLTYFFSDFQLTSTLSSTTIKLQRKYRIASKKLMEGTEMTKQERESMLYDEFDKFTFEPGESIHSYYLRFAKLINDMNMISMNMTPMQINTKFVNHLQPEWSSYNSKRPSYGSKRQGRQSQGYAGNVENNQALGARVINAVGNTRANQPRVIKCYNYKGECHMANQCTARKRVKDSEWFREKMLLAQAQEAGVVLDEEQHDFLADSLEETDDYCDDEATTNVIVMANLSLVGSLNDDTIAPRYDSDTLSEIVDIVLWYLDSGCSKHMTGHRDKLINFVSKFIRTVRFGNDHFAAIMGYEDLQMGNILISRVYYVEGLDHNLFSVGGYKDHAYLIQISTIIWAEAVATACYTQNRSLIHTRYDKTPYELLRDRKPELKYLHVFSALCYPTNNFKDIGKLLPKADIGIFIGYSPSKKAYRIYNKRTRQIMETMNVKFDELTHMDSEQLGSGPDLQGLTSGKISSGIVLNQATSTSAKPPTKNE</sequence>
<evidence type="ECO:0000256" key="14">
    <source>
        <dbReference type="SAM" id="MobiDB-lite"/>
    </source>
</evidence>
<keyword evidence="3" id="KW-0540">Nuclease</keyword>
<feature type="region of interest" description="Disordered" evidence="14">
    <location>
        <begin position="131"/>
        <end position="152"/>
    </location>
</feature>
<keyword evidence="18" id="KW-1185">Reference proteome</keyword>
<reference evidence="17" key="2">
    <citation type="submission" date="2022-01" db="EMBL/GenBank/DDBJ databases">
        <authorList>
            <person name="Yamashiro T."/>
            <person name="Shiraishi A."/>
            <person name="Satake H."/>
            <person name="Nakayama K."/>
        </authorList>
    </citation>
    <scope>NUCLEOTIDE SEQUENCE</scope>
</reference>
<evidence type="ECO:0000256" key="5">
    <source>
        <dbReference type="ARBA" id="ARBA00022741"/>
    </source>
</evidence>
<organism evidence="17 18">
    <name type="scientific">Tanacetum coccineum</name>
    <dbReference type="NCBI Taxonomy" id="301880"/>
    <lineage>
        <taxon>Eukaryota</taxon>
        <taxon>Viridiplantae</taxon>
        <taxon>Streptophyta</taxon>
        <taxon>Embryophyta</taxon>
        <taxon>Tracheophyta</taxon>
        <taxon>Spermatophyta</taxon>
        <taxon>Magnoliopsida</taxon>
        <taxon>eudicotyledons</taxon>
        <taxon>Gunneridae</taxon>
        <taxon>Pentapetalae</taxon>
        <taxon>asterids</taxon>
        <taxon>campanulids</taxon>
        <taxon>Asterales</taxon>
        <taxon>Asteraceae</taxon>
        <taxon>Asteroideae</taxon>
        <taxon>Anthemideae</taxon>
        <taxon>Anthemidinae</taxon>
        <taxon>Tanacetum</taxon>
    </lineage>
</organism>
<evidence type="ECO:0000256" key="12">
    <source>
        <dbReference type="ARBA" id="ARBA00022932"/>
    </source>
</evidence>
<reference evidence="17" key="1">
    <citation type="journal article" date="2022" name="Int. J. Mol. Sci.">
        <title>Draft Genome of Tanacetum Coccineum: Genomic Comparison of Closely Related Tanacetum-Family Plants.</title>
        <authorList>
            <person name="Yamashiro T."/>
            <person name="Shiraishi A."/>
            <person name="Nakayama K."/>
            <person name="Satake H."/>
        </authorList>
    </citation>
    <scope>NUCLEOTIDE SEQUENCE</scope>
</reference>
<evidence type="ECO:0000313" key="18">
    <source>
        <dbReference type="Proteomes" id="UP001151760"/>
    </source>
</evidence>
<keyword evidence="6" id="KW-0255">Endonuclease</keyword>
<keyword evidence="12" id="KW-0239">DNA-directed DNA polymerase</keyword>
<evidence type="ECO:0000256" key="3">
    <source>
        <dbReference type="ARBA" id="ARBA00022722"/>
    </source>
</evidence>
<gene>
    <name evidence="17" type="ORF">Tco_0707094</name>
</gene>
<keyword evidence="8" id="KW-0067">ATP-binding</keyword>
<evidence type="ECO:0000259" key="15">
    <source>
        <dbReference type="Pfam" id="PF22936"/>
    </source>
</evidence>
<evidence type="ECO:0000256" key="6">
    <source>
        <dbReference type="ARBA" id="ARBA00022759"/>
    </source>
</evidence>
<protein>
    <submittedName>
        <fullName evidence="17">Retrovirus-related pol polyprotein from transposon TNT 1-94</fullName>
    </submittedName>
</protein>
<dbReference type="InterPro" id="IPR057670">
    <property type="entry name" value="SH3_retrovirus"/>
</dbReference>
<proteinExistence type="predicted"/>
<evidence type="ECO:0000256" key="7">
    <source>
        <dbReference type="ARBA" id="ARBA00022801"/>
    </source>
</evidence>
<feature type="domain" description="Retrovirus-related Pol polyprotein from transposon TNT 1-94-like beta-barrel" evidence="15">
    <location>
        <begin position="285"/>
        <end position="358"/>
    </location>
</feature>
<evidence type="ECO:0000256" key="10">
    <source>
        <dbReference type="ARBA" id="ARBA00022908"/>
    </source>
</evidence>
<evidence type="ECO:0000259" key="16">
    <source>
        <dbReference type="Pfam" id="PF25597"/>
    </source>
</evidence>
<accession>A0ABQ4YBF0</accession>
<evidence type="ECO:0000256" key="1">
    <source>
        <dbReference type="ARBA" id="ARBA00002180"/>
    </source>
</evidence>
<keyword evidence="10" id="KW-0229">DNA integration</keyword>
<keyword evidence="11" id="KW-0695">RNA-directed DNA polymerase</keyword>
<comment type="caution">
    <text evidence="17">The sequence shown here is derived from an EMBL/GenBank/DDBJ whole genome shotgun (WGS) entry which is preliminary data.</text>
</comment>
<evidence type="ECO:0000313" key="17">
    <source>
        <dbReference type="EMBL" id="GJS74253.1"/>
    </source>
</evidence>
<dbReference type="EMBL" id="BQNB010010217">
    <property type="protein sequence ID" value="GJS74253.1"/>
    <property type="molecule type" value="Genomic_DNA"/>
</dbReference>
<dbReference type="Pfam" id="PF22936">
    <property type="entry name" value="Pol_BBD"/>
    <property type="match status" value="1"/>
</dbReference>
<evidence type="ECO:0000256" key="8">
    <source>
        <dbReference type="ARBA" id="ARBA00022840"/>
    </source>
</evidence>
<keyword evidence="9" id="KW-0460">Magnesium</keyword>
<evidence type="ECO:0000256" key="9">
    <source>
        <dbReference type="ARBA" id="ARBA00022842"/>
    </source>
</evidence>
<dbReference type="Pfam" id="PF25597">
    <property type="entry name" value="SH3_retrovirus"/>
    <property type="match status" value="1"/>
</dbReference>
<keyword evidence="7" id="KW-0378">Hydrolase</keyword>
<evidence type="ECO:0000256" key="11">
    <source>
        <dbReference type="ARBA" id="ARBA00022918"/>
    </source>
</evidence>
<keyword evidence="5" id="KW-0547">Nucleotide-binding</keyword>
<name>A0ABQ4YBF0_9ASTR</name>
<comment type="function">
    <text evidence="1">The aspartyl protease (PR) mediates the proteolytic cleavages of the Gag and Gag-Pol polyproteins after assembly of the VLP.</text>
</comment>
<keyword evidence="13" id="KW-0233">DNA recombination</keyword>
<dbReference type="InterPro" id="IPR039537">
    <property type="entry name" value="Retrotran_Ty1/copia-like"/>
</dbReference>
<keyword evidence="4" id="KW-0479">Metal-binding</keyword>
<dbReference type="Proteomes" id="UP001151760">
    <property type="component" value="Unassembled WGS sequence"/>
</dbReference>
<dbReference type="InterPro" id="IPR054722">
    <property type="entry name" value="PolX-like_BBD"/>
</dbReference>
<dbReference type="PANTHER" id="PTHR42648:SF11">
    <property type="entry name" value="TRANSPOSON TY4-P GAG-POL POLYPROTEIN"/>
    <property type="match status" value="1"/>
</dbReference>
<dbReference type="PANTHER" id="PTHR42648">
    <property type="entry name" value="TRANSPOSASE, PUTATIVE-RELATED"/>
    <property type="match status" value="1"/>
</dbReference>